<evidence type="ECO:0000313" key="2">
    <source>
        <dbReference type="EMBL" id="KAH9630867.1"/>
    </source>
</evidence>
<dbReference type="PANTHER" id="PTHR47331:SF6">
    <property type="entry name" value="DOUBLECORTIN DOMAIN-CONTAINING PROTEIN"/>
    <property type="match status" value="1"/>
</dbReference>
<dbReference type="AlphaFoldDB" id="A0A922M5N9"/>
<accession>A0A922M5N9</accession>
<name>A0A922M5N9_SPOEX</name>
<comment type="caution">
    <text evidence="2">The sequence shown here is derived from an EMBL/GenBank/DDBJ whole genome shotgun (WGS) entry which is preliminary data.</text>
</comment>
<evidence type="ECO:0000259" key="1">
    <source>
        <dbReference type="Pfam" id="PF18701"/>
    </source>
</evidence>
<gene>
    <name evidence="2" type="ORF">HF086_014608</name>
</gene>
<dbReference type="EMBL" id="JACEFF010000805">
    <property type="protein sequence ID" value="KAH9630867.1"/>
    <property type="molecule type" value="Genomic_DNA"/>
</dbReference>
<protein>
    <recommendedName>
        <fullName evidence="1">DUF5641 domain-containing protein</fullName>
    </recommendedName>
</protein>
<dbReference type="InterPro" id="IPR008042">
    <property type="entry name" value="Retrotrans_Pao"/>
</dbReference>
<organism evidence="2 3">
    <name type="scientific">Spodoptera exigua</name>
    <name type="common">Beet armyworm</name>
    <name type="synonym">Noctua fulgens</name>
    <dbReference type="NCBI Taxonomy" id="7107"/>
    <lineage>
        <taxon>Eukaryota</taxon>
        <taxon>Metazoa</taxon>
        <taxon>Ecdysozoa</taxon>
        <taxon>Arthropoda</taxon>
        <taxon>Hexapoda</taxon>
        <taxon>Insecta</taxon>
        <taxon>Pterygota</taxon>
        <taxon>Neoptera</taxon>
        <taxon>Endopterygota</taxon>
        <taxon>Lepidoptera</taxon>
        <taxon>Glossata</taxon>
        <taxon>Ditrysia</taxon>
        <taxon>Noctuoidea</taxon>
        <taxon>Noctuidae</taxon>
        <taxon>Amphipyrinae</taxon>
        <taxon>Spodoptera</taxon>
    </lineage>
</organism>
<dbReference type="Pfam" id="PF05380">
    <property type="entry name" value="Peptidase_A17"/>
    <property type="match status" value="1"/>
</dbReference>
<dbReference type="Pfam" id="PF18701">
    <property type="entry name" value="DUF5641"/>
    <property type="match status" value="1"/>
</dbReference>
<dbReference type="InterPro" id="IPR040676">
    <property type="entry name" value="DUF5641"/>
</dbReference>
<reference evidence="2" key="1">
    <citation type="journal article" date="2021" name="G3 (Bethesda)">
        <title>Genome and transcriptome analysis of the beet armyworm Spodoptera exigua reveals targets for pest control. .</title>
        <authorList>
            <person name="Simon S."/>
            <person name="Breeschoten T."/>
            <person name="Jansen H.J."/>
            <person name="Dirks R.P."/>
            <person name="Schranz M.E."/>
            <person name="Ros V.I.D."/>
        </authorList>
    </citation>
    <scope>NUCLEOTIDE SEQUENCE</scope>
    <source>
        <strain evidence="2">TB_SE_WUR_2020</strain>
    </source>
</reference>
<evidence type="ECO:0000313" key="3">
    <source>
        <dbReference type="Proteomes" id="UP000814243"/>
    </source>
</evidence>
<sequence>MLSIIAQIFDPVGLVVPCIVEAKIIMQQLWLAKCSWDELVPAHIQYAWNDFQNSLHLLNEFKIPQWVLCESASRLQLHIFTDASEKAYGACVYVRSISRDGEVTIHLLTAKSKVAPIKSTTIPRLELCGALLGSRLYSKVRQSLTLQFDEVHCWCDSTIILGWLATSSNELKSFVRHRVSEIQDTVGGEAWKYVPSAENPADLASRGLRTDKLLSSSLWWSGPQFLTKDKSSWPQFPESHQNHPKLPETITSCHVSHNRIDLLKQHFWTRFSHEYVVWLQERTKWCRSSGELKEGTMVVVKDNNLHPVMWLLGRIKRVLPGRDGVARVADILTKKGVIRRAFNTICPLPVTTVEDSSSRGGVC</sequence>
<proteinExistence type="predicted"/>
<feature type="domain" description="DUF5641" evidence="1">
    <location>
        <begin position="258"/>
        <end position="348"/>
    </location>
</feature>
<dbReference type="Proteomes" id="UP000814243">
    <property type="component" value="Unassembled WGS sequence"/>
</dbReference>
<dbReference type="PANTHER" id="PTHR47331">
    <property type="entry name" value="PHD-TYPE DOMAIN-CONTAINING PROTEIN"/>
    <property type="match status" value="1"/>
</dbReference>